<dbReference type="KEGG" id="aoz:HUE56_30015"/>
<dbReference type="EMBL" id="CP054622">
    <property type="protein sequence ID" value="QKS54738.1"/>
    <property type="molecule type" value="Genomic_DNA"/>
</dbReference>
<reference evidence="1 2" key="1">
    <citation type="submission" date="2020-06" db="EMBL/GenBank/DDBJ databases">
        <title>Complete genome of Azosprillum oryzae KACC14407.</title>
        <authorList>
            <person name="Kim M."/>
            <person name="Park Y.-J."/>
            <person name="Shin J.-H."/>
        </authorList>
    </citation>
    <scope>NUCLEOTIDE SEQUENCE [LARGE SCALE GENOMIC DNA]</scope>
    <source>
        <strain evidence="1 2">KACC 14407</strain>
        <plasmid evidence="1 2">unnamed7</plasmid>
    </source>
</reference>
<keyword evidence="1" id="KW-0614">Plasmid</keyword>
<dbReference type="RefSeq" id="WP_109155050.1">
    <property type="nucleotide sequence ID" value="NZ_BSOV01000115.1"/>
</dbReference>
<organism evidence="1 2">
    <name type="scientific">Azospirillum oryzae</name>
    <dbReference type="NCBI Taxonomy" id="286727"/>
    <lineage>
        <taxon>Bacteria</taxon>
        <taxon>Pseudomonadati</taxon>
        <taxon>Pseudomonadota</taxon>
        <taxon>Alphaproteobacteria</taxon>
        <taxon>Rhodospirillales</taxon>
        <taxon>Azospirillaceae</taxon>
        <taxon>Azospirillum</taxon>
    </lineage>
</organism>
<sequence>MSKIEITAGRSYVNKSGRTERLVVEVGHHVPVQWLGSPETEPRGEPAVLYRQVRNGKTVYKEPGEYSMYLSAFRNWAAREA</sequence>
<protein>
    <submittedName>
        <fullName evidence="1">Uncharacterized protein</fullName>
    </submittedName>
</protein>
<evidence type="ECO:0000313" key="1">
    <source>
        <dbReference type="EMBL" id="QKS54738.1"/>
    </source>
</evidence>
<gene>
    <name evidence="1" type="ORF">HUE56_30015</name>
</gene>
<keyword evidence="2" id="KW-1185">Reference proteome</keyword>
<name>A0A6N1AU21_9PROT</name>
<dbReference type="AlphaFoldDB" id="A0A6N1AU21"/>
<dbReference type="Proteomes" id="UP000509702">
    <property type="component" value="Plasmid unnamed7"/>
</dbReference>
<proteinExistence type="predicted"/>
<accession>A0A6N1AU21</accession>
<evidence type="ECO:0000313" key="2">
    <source>
        <dbReference type="Proteomes" id="UP000509702"/>
    </source>
</evidence>
<dbReference type="OrthoDB" id="5287468at2"/>
<geneLocation type="plasmid" evidence="1 2">
    <name>unnamed7</name>
</geneLocation>